<gene>
    <name evidence="8" type="ORF">JG687_00003735</name>
    <name evidence="9" type="ORF">PC110_g6401</name>
    <name evidence="3" type="ORF">PC113_g3839</name>
    <name evidence="4" type="ORF">PC115_g3184</name>
    <name evidence="5" type="ORF">PC117_g3993</name>
    <name evidence="6" type="ORF">PC118_g3265</name>
    <name evidence="7" type="ORF">PC129_g7233</name>
</gene>
<dbReference type="EMBL" id="RCMI01000051">
    <property type="protein sequence ID" value="KAG2939274.1"/>
    <property type="molecule type" value="Genomic_DNA"/>
</dbReference>
<dbReference type="GO" id="GO:0048471">
    <property type="term" value="C:perinuclear region of cytoplasm"/>
    <property type="evidence" value="ECO:0007669"/>
    <property type="project" value="TreeGrafter"/>
</dbReference>
<evidence type="ECO:0000256" key="1">
    <source>
        <dbReference type="SAM" id="MobiDB-lite"/>
    </source>
</evidence>
<feature type="region of interest" description="Disordered" evidence="1">
    <location>
        <begin position="138"/>
        <end position="165"/>
    </location>
</feature>
<evidence type="ECO:0000313" key="5">
    <source>
        <dbReference type="EMBL" id="KAG2950974.1"/>
    </source>
</evidence>
<dbReference type="Proteomes" id="UP000697107">
    <property type="component" value="Unassembled WGS sequence"/>
</dbReference>
<proteinExistence type="predicted"/>
<dbReference type="SUPFAM" id="SSF109905">
    <property type="entry name" value="Surp module (SWAP domain)"/>
    <property type="match status" value="1"/>
</dbReference>
<reference evidence="3" key="2">
    <citation type="submission" date="2018-10" db="EMBL/GenBank/DDBJ databases">
        <title>Effector identification in a new, highly contiguous assembly of the strawberry crown rot pathogen Phytophthora cactorum.</title>
        <authorList>
            <person name="Armitage A.D."/>
            <person name="Nellist C.F."/>
            <person name="Bates H."/>
            <person name="Vickerstaff R.J."/>
            <person name="Harrison R.J."/>
        </authorList>
    </citation>
    <scope>NUCLEOTIDE SEQUENCE</scope>
    <source>
        <strain evidence="3">15-7</strain>
        <strain evidence="4">4032</strain>
        <strain evidence="5">4040</strain>
        <strain evidence="6">P415</strain>
        <strain evidence="7">P421</strain>
    </source>
</reference>
<protein>
    <recommendedName>
        <fullName evidence="2">SURP motif domain-containing protein</fullName>
    </recommendedName>
</protein>
<dbReference type="OrthoDB" id="21470at2759"/>
<dbReference type="Proteomes" id="UP000774804">
    <property type="component" value="Unassembled WGS sequence"/>
</dbReference>
<dbReference type="SMART" id="SM00648">
    <property type="entry name" value="SWAP"/>
    <property type="match status" value="1"/>
</dbReference>
<keyword evidence="10" id="KW-1185">Reference proteome</keyword>
<dbReference type="EMBL" id="RCMG01000061">
    <property type="protein sequence ID" value="KAG2865290.1"/>
    <property type="molecule type" value="Genomic_DNA"/>
</dbReference>
<reference evidence="9 10" key="1">
    <citation type="submission" date="2018-01" db="EMBL/GenBank/DDBJ databases">
        <title>Draft genome of the strawberry crown rot pathogen Phytophthora cactorum.</title>
        <authorList>
            <person name="Armitage A.D."/>
            <person name="Lysoe E."/>
            <person name="Nellist C.F."/>
            <person name="Harrison R.J."/>
            <person name="Brurberg M.B."/>
        </authorList>
    </citation>
    <scope>NUCLEOTIDE SEQUENCE [LARGE SCALE GENOMIC DNA]</scope>
    <source>
        <strain evidence="9 10">10300</strain>
    </source>
</reference>
<evidence type="ECO:0000313" key="4">
    <source>
        <dbReference type="EMBL" id="KAG2939274.1"/>
    </source>
</evidence>
<dbReference type="PANTHER" id="PTHR12323:SF0">
    <property type="entry name" value="CALCIUM HOMEOSTASIS ENDOPLASMIC RETICULUM PROTEIN"/>
    <property type="match status" value="1"/>
</dbReference>
<dbReference type="PROSITE" id="PS50128">
    <property type="entry name" value="SURP"/>
    <property type="match status" value="1"/>
</dbReference>
<sequence>MAPPSMSSAQLEQQFQTRIAQAKEAARLASIAAAARAQSASNALPFASMPAVPGVPFRPPPVPQASSRFAAAPEPFAMGNVPPDVKNRIDRLVEFVARNGDAFEATAKQRERDNPDFAFLKPGGPYSDYYQTRKQQMCGAQPPQAGPTMGLSRSPPPRAPISSPSCPLPVSTDLLDMSVGAMANVCKLARASGVQAYEPIPLEIIMNVGSLPPVEPARLEIRMSEFYHNEGQERSREE</sequence>
<dbReference type="GO" id="GO:0003723">
    <property type="term" value="F:RNA binding"/>
    <property type="evidence" value="ECO:0007669"/>
    <property type="project" value="InterPro"/>
</dbReference>
<dbReference type="Proteomes" id="UP000688947">
    <property type="component" value="Unassembled WGS sequence"/>
</dbReference>
<dbReference type="STRING" id="29920.A0A329SKG9"/>
<dbReference type="PANTHER" id="PTHR12323">
    <property type="entry name" value="SR-RELATED CTD ASSOCIATED FACTOR 6"/>
    <property type="match status" value="1"/>
</dbReference>
<dbReference type="EMBL" id="MJFZ01000115">
    <property type="protein sequence ID" value="RAW37317.1"/>
    <property type="molecule type" value="Genomic_DNA"/>
</dbReference>
<dbReference type="Proteomes" id="UP000251314">
    <property type="component" value="Unassembled WGS sequence"/>
</dbReference>
<evidence type="ECO:0000313" key="7">
    <source>
        <dbReference type="EMBL" id="KAG3222058.1"/>
    </source>
</evidence>
<dbReference type="EMBL" id="RCMK01000060">
    <property type="protein sequence ID" value="KAG2950974.1"/>
    <property type="molecule type" value="Genomic_DNA"/>
</dbReference>
<dbReference type="InterPro" id="IPR035967">
    <property type="entry name" value="SWAP/Surp_sf"/>
</dbReference>
<dbReference type="Proteomes" id="UP000735874">
    <property type="component" value="Unassembled WGS sequence"/>
</dbReference>
<dbReference type="Pfam" id="PF01805">
    <property type="entry name" value="Surp"/>
    <property type="match status" value="1"/>
</dbReference>
<evidence type="ECO:0000313" key="6">
    <source>
        <dbReference type="EMBL" id="KAG2994943.1"/>
    </source>
</evidence>
<evidence type="ECO:0000313" key="10">
    <source>
        <dbReference type="Proteomes" id="UP000251314"/>
    </source>
</evidence>
<dbReference type="Proteomes" id="UP000760860">
    <property type="component" value="Unassembled WGS sequence"/>
</dbReference>
<reference evidence="8" key="3">
    <citation type="submission" date="2021-01" db="EMBL/GenBank/DDBJ databases">
        <title>Phytophthora aleatoria, a newly-described species from Pinus radiata is distinct from Phytophthora cactorum isolates based on comparative genomics.</title>
        <authorList>
            <person name="Mcdougal R."/>
            <person name="Panda P."/>
            <person name="Williams N."/>
            <person name="Studholme D.J."/>
        </authorList>
    </citation>
    <scope>NUCLEOTIDE SEQUENCE</scope>
    <source>
        <strain evidence="8">NZFS 3830</strain>
    </source>
</reference>
<evidence type="ECO:0000313" key="9">
    <source>
        <dbReference type="EMBL" id="RAW37317.1"/>
    </source>
</evidence>
<dbReference type="InterPro" id="IPR000061">
    <property type="entry name" value="Surp"/>
</dbReference>
<accession>A0A329SKG9</accession>
<name>A0A329SKG9_9STRA</name>
<dbReference type="Gene3D" id="1.10.10.790">
    <property type="entry name" value="Surp module"/>
    <property type="match status" value="1"/>
</dbReference>
<organism evidence="9 10">
    <name type="scientific">Phytophthora cactorum</name>
    <dbReference type="NCBI Taxonomy" id="29920"/>
    <lineage>
        <taxon>Eukaryota</taxon>
        <taxon>Sar</taxon>
        <taxon>Stramenopiles</taxon>
        <taxon>Oomycota</taxon>
        <taxon>Peronosporomycetes</taxon>
        <taxon>Peronosporales</taxon>
        <taxon>Peronosporaceae</taxon>
        <taxon>Phytophthora</taxon>
    </lineage>
</organism>
<evidence type="ECO:0000313" key="3">
    <source>
        <dbReference type="EMBL" id="KAG2865290.1"/>
    </source>
</evidence>
<dbReference type="EMBL" id="RCMV01000196">
    <property type="protein sequence ID" value="KAG3222058.1"/>
    <property type="molecule type" value="Genomic_DNA"/>
</dbReference>
<dbReference type="AlphaFoldDB" id="A0A329SKG9"/>
<feature type="domain" description="SURP motif" evidence="2">
    <location>
        <begin position="88"/>
        <end position="130"/>
    </location>
</feature>
<dbReference type="EMBL" id="JAENGZ010000119">
    <property type="protein sequence ID" value="KAG6968440.1"/>
    <property type="molecule type" value="Genomic_DNA"/>
</dbReference>
<dbReference type="EMBL" id="RCML01000054">
    <property type="protein sequence ID" value="KAG2994943.1"/>
    <property type="molecule type" value="Genomic_DNA"/>
</dbReference>
<comment type="caution">
    <text evidence="9">The sequence shown here is derived from an EMBL/GenBank/DDBJ whole genome shotgun (WGS) entry which is preliminary data.</text>
</comment>
<dbReference type="VEuPathDB" id="FungiDB:PC110_g6401"/>
<evidence type="ECO:0000259" key="2">
    <source>
        <dbReference type="PROSITE" id="PS50128"/>
    </source>
</evidence>
<dbReference type="GO" id="GO:0006396">
    <property type="term" value="P:RNA processing"/>
    <property type="evidence" value="ECO:0007669"/>
    <property type="project" value="InterPro"/>
</dbReference>
<dbReference type="GO" id="GO:0006874">
    <property type="term" value="P:intracellular calcium ion homeostasis"/>
    <property type="evidence" value="ECO:0007669"/>
    <property type="project" value="TreeGrafter"/>
</dbReference>
<evidence type="ECO:0000313" key="8">
    <source>
        <dbReference type="EMBL" id="KAG6968440.1"/>
    </source>
</evidence>
<dbReference type="Proteomes" id="UP000736787">
    <property type="component" value="Unassembled WGS sequence"/>
</dbReference>